<dbReference type="InterPro" id="IPR012910">
    <property type="entry name" value="Plug_dom"/>
</dbReference>
<evidence type="ECO:0000256" key="4">
    <source>
        <dbReference type="ARBA" id="ARBA00022692"/>
    </source>
</evidence>
<organism evidence="14 15">
    <name type="scientific">Denitratimonas tolerans</name>
    <dbReference type="NCBI Taxonomy" id="1338420"/>
    <lineage>
        <taxon>Bacteria</taxon>
        <taxon>Pseudomonadati</taxon>
        <taxon>Pseudomonadota</taxon>
        <taxon>Gammaproteobacteria</taxon>
        <taxon>Lysobacterales</taxon>
        <taxon>Lysobacteraceae</taxon>
        <taxon>Denitratimonas</taxon>
    </lineage>
</organism>
<feature type="compositionally biased region" description="Basic and acidic residues" evidence="10">
    <location>
        <begin position="228"/>
        <end position="237"/>
    </location>
</feature>
<sequence length="728" mass="77914">MFPKTICHAPLACTIALAIAASPRLAAADATDGTARTAQTLDEITVTATPMRTSAEDIAAPVDVLAGEALERSKAATLGQTLSGLPGVQGGDFGAGVSRPIIRGQEGPRVQILSSGLATMDVSTVSADHAVSVEPFLADQIEVLKGPATLLFGSGAIGGAINVVDGRIATELPDAPLSGRAEVRGNSVSDERTGMFRLDGMSGDWVLHVDGLVRNAGDVDIPGVARLEDHDEDGHDHDEDEPQVPGLLPNSSLRTRAAGIGATRFGERGYFGLAGSSYRSNYGIPDGTHAHGDEDDHGHDQGDDDHDDDEHGQDESRVRIDLVQNRWDLRGGIYDPLAFLQRVDLRLAYTDYTHTEFEGADRGTVFDNRGIEGRIEAVQKDIAGWRGAFGLQFGQSRFDAVGAEAFVPATRTRTLGAFVLQEKTFAPVKVELGARHDRVKLDPDLESAHSFGLVNLSADAIWQVSDAIDLRLGLDRSERAPINEELYAAGLHVATRSLEIGDAGLDTERANRAEFGLHAHTARMTFKAAIYQTRFTDFIYLADTGIEADGVPVRLWAQQDALFNGAEAEAVFHLLDAAAGRLDLRVFGDTVRARLDGSGSRSVALAVPHGDHAHHHTVELSNEGNIPRLAPARFGASLAWASGGLSVSAGAVRHQAQNRVADSEAPSPGYTLVDAHLAYRWDRPAASWEVFLDGTNLGNQEARPHTSLLRDYAPLPGRAVAFGMRMYF</sequence>
<feature type="domain" description="TonB-dependent receptor-like beta-barrel" evidence="12">
    <location>
        <begin position="266"/>
        <end position="697"/>
    </location>
</feature>
<evidence type="ECO:0000256" key="2">
    <source>
        <dbReference type="ARBA" id="ARBA00022448"/>
    </source>
</evidence>
<keyword evidence="5 9" id="KW-0798">TonB box</keyword>
<dbReference type="InterPro" id="IPR039426">
    <property type="entry name" value="TonB-dep_rcpt-like"/>
</dbReference>
<evidence type="ECO:0000256" key="11">
    <source>
        <dbReference type="SAM" id="SignalP"/>
    </source>
</evidence>
<dbReference type="PROSITE" id="PS52016">
    <property type="entry name" value="TONB_DEPENDENT_REC_3"/>
    <property type="match status" value="1"/>
</dbReference>
<keyword evidence="15" id="KW-1185">Reference proteome</keyword>
<keyword evidence="2 8" id="KW-0813">Transport</keyword>
<evidence type="ECO:0000256" key="1">
    <source>
        <dbReference type="ARBA" id="ARBA00004571"/>
    </source>
</evidence>
<dbReference type="Gene3D" id="2.170.130.10">
    <property type="entry name" value="TonB-dependent receptor, plug domain"/>
    <property type="match status" value="1"/>
</dbReference>
<gene>
    <name evidence="14" type="ORF">WB794_10510</name>
</gene>
<dbReference type="InterPro" id="IPR037066">
    <property type="entry name" value="Plug_dom_sf"/>
</dbReference>
<reference evidence="14 15" key="1">
    <citation type="journal article" date="2016" name="Antonie Van Leeuwenhoek">
        <title>Denitratimonas tolerans gen. nov., sp. nov., a denitrifying bacterium isolated from a bioreactor for tannery wastewater treatment.</title>
        <authorList>
            <person name="Han S.I."/>
            <person name="Kim J.O."/>
            <person name="Lee Y.R."/>
            <person name="Ekpeghere K.I."/>
            <person name="Koh S.C."/>
            <person name="Whang K.S."/>
        </authorList>
    </citation>
    <scope>NUCLEOTIDE SEQUENCE [LARGE SCALE GENOMIC DNA]</scope>
    <source>
        <strain evidence="14 15">KACC 17565</strain>
    </source>
</reference>
<dbReference type="RefSeq" id="WP_337335802.1">
    <property type="nucleotide sequence ID" value="NZ_JBBDHC010000015.1"/>
</dbReference>
<comment type="caution">
    <text evidence="14">The sequence shown here is derived from an EMBL/GenBank/DDBJ whole genome shotgun (WGS) entry which is preliminary data.</text>
</comment>
<keyword evidence="6 8" id="KW-0472">Membrane</keyword>
<keyword evidence="11" id="KW-0732">Signal</keyword>
<dbReference type="AlphaFoldDB" id="A0AAW9R6D7"/>
<dbReference type="Proteomes" id="UP001364472">
    <property type="component" value="Unassembled WGS sequence"/>
</dbReference>
<dbReference type="SUPFAM" id="SSF56935">
    <property type="entry name" value="Porins"/>
    <property type="match status" value="1"/>
</dbReference>
<keyword evidence="3 8" id="KW-1134">Transmembrane beta strand</keyword>
<evidence type="ECO:0000259" key="12">
    <source>
        <dbReference type="Pfam" id="PF00593"/>
    </source>
</evidence>
<evidence type="ECO:0000313" key="15">
    <source>
        <dbReference type="Proteomes" id="UP001364472"/>
    </source>
</evidence>
<evidence type="ECO:0000256" key="5">
    <source>
        <dbReference type="ARBA" id="ARBA00023077"/>
    </source>
</evidence>
<proteinExistence type="inferred from homology"/>
<feature type="signal peptide" evidence="11">
    <location>
        <begin position="1"/>
        <end position="26"/>
    </location>
</feature>
<evidence type="ECO:0000256" key="3">
    <source>
        <dbReference type="ARBA" id="ARBA00022452"/>
    </source>
</evidence>
<evidence type="ECO:0000256" key="7">
    <source>
        <dbReference type="ARBA" id="ARBA00023237"/>
    </source>
</evidence>
<comment type="subcellular location">
    <subcellularLocation>
        <location evidence="1 8">Cell outer membrane</location>
        <topology evidence="1 8">Multi-pass membrane protein</topology>
    </subcellularLocation>
</comment>
<evidence type="ECO:0000259" key="13">
    <source>
        <dbReference type="Pfam" id="PF07715"/>
    </source>
</evidence>
<dbReference type="Gene3D" id="2.40.170.20">
    <property type="entry name" value="TonB-dependent receptor, beta-barrel domain"/>
    <property type="match status" value="1"/>
</dbReference>
<comment type="similarity">
    <text evidence="8 9">Belongs to the TonB-dependent receptor family.</text>
</comment>
<dbReference type="GO" id="GO:0015344">
    <property type="term" value="F:siderophore uptake transmembrane transporter activity"/>
    <property type="evidence" value="ECO:0007669"/>
    <property type="project" value="TreeGrafter"/>
</dbReference>
<protein>
    <submittedName>
        <fullName evidence="14">TonB-dependent receptor</fullName>
    </submittedName>
</protein>
<accession>A0AAW9R6D7</accession>
<feature type="region of interest" description="Disordered" evidence="10">
    <location>
        <begin position="228"/>
        <end position="252"/>
    </location>
</feature>
<dbReference type="Pfam" id="PF00593">
    <property type="entry name" value="TonB_dep_Rec_b-barrel"/>
    <property type="match status" value="1"/>
</dbReference>
<dbReference type="InterPro" id="IPR000531">
    <property type="entry name" value="Beta-barrel_TonB"/>
</dbReference>
<dbReference type="Pfam" id="PF07715">
    <property type="entry name" value="Plug"/>
    <property type="match status" value="1"/>
</dbReference>
<name>A0AAW9R6D7_9GAMM</name>
<feature type="domain" description="TonB-dependent receptor plug" evidence="13">
    <location>
        <begin position="55"/>
        <end position="160"/>
    </location>
</feature>
<dbReference type="EMBL" id="JBBDHC010000015">
    <property type="protein sequence ID" value="MEJ1250100.1"/>
    <property type="molecule type" value="Genomic_DNA"/>
</dbReference>
<evidence type="ECO:0000256" key="10">
    <source>
        <dbReference type="SAM" id="MobiDB-lite"/>
    </source>
</evidence>
<dbReference type="PANTHER" id="PTHR30069:SF40">
    <property type="entry name" value="TONB-DEPENDENT RECEPTOR NMB0964-RELATED"/>
    <property type="match status" value="1"/>
</dbReference>
<keyword evidence="7 8" id="KW-0998">Cell outer membrane</keyword>
<keyword evidence="14" id="KW-0675">Receptor</keyword>
<dbReference type="GO" id="GO:0009279">
    <property type="term" value="C:cell outer membrane"/>
    <property type="evidence" value="ECO:0007669"/>
    <property type="project" value="UniProtKB-SubCell"/>
</dbReference>
<dbReference type="InterPro" id="IPR036942">
    <property type="entry name" value="Beta-barrel_TonB_sf"/>
</dbReference>
<feature type="compositionally biased region" description="Basic and acidic residues" evidence="10">
    <location>
        <begin position="288"/>
        <end position="301"/>
    </location>
</feature>
<evidence type="ECO:0000256" key="6">
    <source>
        <dbReference type="ARBA" id="ARBA00023136"/>
    </source>
</evidence>
<dbReference type="PANTHER" id="PTHR30069">
    <property type="entry name" value="TONB-DEPENDENT OUTER MEMBRANE RECEPTOR"/>
    <property type="match status" value="1"/>
</dbReference>
<dbReference type="GO" id="GO:0044718">
    <property type="term" value="P:siderophore transmembrane transport"/>
    <property type="evidence" value="ECO:0007669"/>
    <property type="project" value="TreeGrafter"/>
</dbReference>
<evidence type="ECO:0000256" key="9">
    <source>
        <dbReference type="RuleBase" id="RU003357"/>
    </source>
</evidence>
<keyword evidence="4 8" id="KW-0812">Transmembrane</keyword>
<evidence type="ECO:0000256" key="8">
    <source>
        <dbReference type="PROSITE-ProRule" id="PRU01360"/>
    </source>
</evidence>
<feature type="region of interest" description="Disordered" evidence="10">
    <location>
        <begin position="284"/>
        <end position="317"/>
    </location>
</feature>
<feature type="compositionally biased region" description="Acidic residues" evidence="10">
    <location>
        <begin position="302"/>
        <end position="312"/>
    </location>
</feature>
<feature type="chain" id="PRO_5043421011" evidence="11">
    <location>
        <begin position="27"/>
        <end position="728"/>
    </location>
</feature>
<evidence type="ECO:0000313" key="14">
    <source>
        <dbReference type="EMBL" id="MEJ1250100.1"/>
    </source>
</evidence>